<sequence length="149" mass="17245">MNVEAYIKTGGPLPLERRTIIHLVLVHNHLQDQLTQALKPFDISLQQFNVMRILRGQKGNPANLSTINERMVSRMSNTTRLVDKLIAKHYAERKTCPENRRKVEIRLTPKGQEILTEMDRAVDAVEREVLKPLDEGQMKELNHLLDLIF</sequence>
<dbReference type="InterPro" id="IPR036388">
    <property type="entry name" value="WH-like_DNA-bd_sf"/>
</dbReference>
<dbReference type="Pfam" id="PF01047">
    <property type="entry name" value="MarR"/>
    <property type="match status" value="1"/>
</dbReference>
<gene>
    <name evidence="2" type="ORF">NG653_08470</name>
</gene>
<dbReference type="PANTHER" id="PTHR33164">
    <property type="entry name" value="TRANSCRIPTIONAL REGULATOR, MARR FAMILY"/>
    <property type="match status" value="1"/>
</dbReference>
<evidence type="ECO:0000313" key="2">
    <source>
        <dbReference type="EMBL" id="MCO5724892.1"/>
    </source>
</evidence>
<dbReference type="InterPro" id="IPR039422">
    <property type="entry name" value="MarR/SlyA-like"/>
</dbReference>
<dbReference type="PANTHER" id="PTHR33164:SF43">
    <property type="entry name" value="HTH-TYPE TRANSCRIPTIONAL REPRESSOR YETL"/>
    <property type="match status" value="1"/>
</dbReference>
<accession>A0ABT1AY38</accession>
<comment type="caution">
    <text evidence="2">The sequence shown here is derived from an EMBL/GenBank/DDBJ whole genome shotgun (WGS) entry which is preliminary data.</text>
</comment>
<dbReference type="Proteomes" id="UP001206312">
    <property type="component" value="Unassembled WGS sequence"/>
</dbReference>
<feature type="domain" description="HTH marR-type" evidence="1">
    <location>
        <begin position="16"/>
        <end position="149"/>
    </location>
</feature>
<dbReference type="EMBL" id="JAMXIB010000005">
    <property type="protein sequence ID" value="MCO5724892.1"/>
    <property type="molecule type" value="Genomic_DNA"/>
</dbReference>
<reference evidence="2 3" key="1">
    <citation type="submission" date="2022-06" db="EMBL/GenBank/DDBJ databases">
        <authorList>
            <person name="Xuan X."/>
        </authorList>
    </citation>
    <scope>NUCLEOTIDE SEQUENCE [LARGE SCALE GENOMIC DNA]</scope>
    <source>
        <strain evidence="2 3">2V75</strain>
    </source>
</reference>
<dbReference type="PRINTS" id="PR00598">
    <property type="entry name" value="HTHMARR"/>
</dbReference>
<keyword evidence="3" id="KW-1185">Reference proteome</keyword>
<protein>
    <submittedName>
        <fullName evidence="2">MarR family transcriptional regulator</fullName>
    </submittedName>
</protein>
<dbReference type="InterPro" id="IPR036390">
    <property type="entry name" value="WH_DNA-bd_sf"/>
</dbReference>
<organism evidence="2 3">
    <name type="scientific">Robiginitalea marina</name>
    <dbReference type="NCBI Taxonomy" id="2954105"/>
    <lineage>
        <taxon>Bacteria</taxon>
        <taxon>Pseudomonadati</taxon>
        <taxon>Bacteroidota</taxon>
        <taxon>Flavobacteriia</taxon>
        <taxon>Flavobacteriales</taxon>
        <taxon>Flavobacteriaceae</taxon>
        <taxon>Robiginitalea</taxon>
    </lineage>
</organism>
<dbReference type="Gene3D" id="1.10.10.10">
    <property type="entry name" value="Winged helix-like DNA-binding domain superfamily/Winged helix DNA-binding domain"/>
    <property type="match status" value="1"/>
</dbReference>
<dbReference type="InterPro" id="IPR000835">
    <property type="entry name" value="HTH_MarR-typ"/>
</dbReference>
<evidence type="ECO:0000313" key="3">
    <source>
        <dbReference type="Proteomes" id="UP001206312"/>
    </source>
</evidence>
<dbReference type="RefSeq" id="WP_252741264.1">
    <property type="nucleotide sequence ID" value="NZ_JAMXIB010000005.1"/>
</dbReference>
<proteinExistence type="predicted"/>
<dbReference type="SMART" id="SM00347">
    <property type="entry name" value="HTH_MARR"/>
    <property type="match status" value="1"/>
</dbReference>
<name>A0ABT1AY38_9FLAO</name>
<dbReference type="PROSITE" id="PS50995">
    <property type="entry name" value="HTH_MARR_2"/>
    <property type="match status" value="1"/>
</dbReference>
<dbReference type="SUPFAM" id="SSF46785">
    <property type="entry name" value="Winged helix' DNA-binding domain"/>
    <property type="match status" value="1"/>
</dbReference>
<evidence type="ECO:0000259" key="1">
    <source>
        <dbReference type="PROSITE" id="PS50995"/>
    </source>
</evidence>